<reference evidence="1 2" key="1">
    <citation type="submission" date="2020-09" db="EMBL/GenBank/DDBJ databases">
        <title>Actinomycete isolated from the Camponotus japonicus Mayr.</title>
        <authorList>
            <person name="Gong X."/>
        </authorList>
    </citation>
    <scope>NUCLEOTIDE SEQUENCE [LARGE SCALE GENOMIC DNA]</scope>
    <source>
        <strain evidence="1 2">2C-HV3</strain>
    </source>
</reference>
<gene>
    <name evidence="1" type="ORF">IEQ31_12380</name>
</gene>
<dbReference type="RefSeq" id="WP_191051588.1">
    <property type="nucleotide sequence ID" value="NZ_JACXRZ010000007.1"/>
</dbReference>
<organism evidence="1 2">
    <name type="scientific">Microbispora bryophytorum subsp. camponoti</name>
    <dbReference type="NCBI Taxonomy" id="1677852"/>
    <lineage>
        <taxon>Bacteria</taxon>
        <taxon>Bacillati</taxon>
        <taxon>Actinomycetota</taxon>
        <taxon>Actinomycetes</taxon>
        <taxon>Streptosporangiales</taxon>
        <taxon>Streptosporangiaceae</taxon>
        <taxon>Microbispora</taxon>
    </lineage>
</organism>
<evidence type="ECO:0000313" key="2">
    <source>
        <dbReference type="Proteomes" id="UP000653231"/>
    </source>
</evidence>
<keyword evidence="2" id="KW-1185">Reference proteome</keyword>
<dbReference type="EMBL" id="JACXRZ010000007">
    <property type="protein sequence ID" value="MBD3143975.1"/>
    <property type="molecule type" value="Genomic_DNA"/>
</dbReference>
<comment type="caution">
    <text evidence="1">The sequence shown here is derived from an EMBL/GenBank/DDBJ whole genome shotgun (WGS) entry which is preliminary data.</text>
</comment>
<sequence>MSGFTFELVPQKPSRSERKITFLLLTGTAGPYGEVSLKITTYPEEATLLAEGLPDGSISHPDNPAEGLIAVDVRTRLAVGGVTATVTQNRRALRKEGRGLGISLGDRRYTYLRLDSGEEELRDSERGAVTRRRGPSRESRTVMVVLPPADGTDLALAMLLLAADTTQLTVPGMIVSGIMSVFSNGQGNM</sequence>
<accession>A0ABR8KZ22</accession>
<dbReference type="Proteomes" id="UP000653231">
    <property type="component" value="Unassembled WGS sequence"/>
</dbReference>
<protein>
    <submittedName>
        <fullName evidence="1">Uncharacterized protein</fullName>
    </submittedName>
</protein>
<name>A0ABR8KZ22_9ACTN</name>
<proteinExistence type="predicted"/>
<evidence type="ECO:0000313" key="1">
    <source>
        <dbReference type="EMBL" id="MBD3143975.1"/>
    </source>
</evidence>